<reference evidence="2" key="1">
    <citation type="journal article" date="2019" name="MBio">
        <title>Comparative genomics for the elucidation of multidrug resistance (MDR) in Candida lusitaniae.</title>
        <authorList>
            <person name="Kannan A."/>
            <person name="Asner S.A."/>
            <person name="Trachsel E."/>
            <person name="Kelly S."/>
            <person name="Parker J."/>
            <person name="Sanglard D."/>
        </authorList>
    </citation>
    <scope>NUCLEOTIDE SEQUENCE [LARGE SCALE GENOMIC DNA]</scope>
    <source>
        <strain evidence="2">P1</strain>
    </source>
</reference>
<dbReference type="EMBL" id="CP038487">
    <property type="protein sequence ID" value="QFZ27998.1"/>
    <property type="molecule type" value="Genomic_DNA"/>
</dbReference>
<evidence type="ECO:0000313" key="2">
    <source>
        <dbReference type="Proteomes" id="UP000326582"/>
    </source>
</evidence>
<evidence type="ECO:0000313" key="1">
    <source>
        <dbReference type="EMBL" id="QFZ27998.1"/>
    </source>
</evidence>
<protein>
    <submittedName>
        <fullName evidence="1">Uncharacterized protein</fullName>
    </submittedName>
</protein>
<organism evidence="1 2">
    <name type="scientific">Clavispora lusitaniae</name>
    <name type="common">Candida lusitaniae</name>
    <dbReference type="NCBI Taxonomy" id="36911"/>
    <lineage>
        <taxon>Eukaryota</taxon>
        <taxon>Fungi</taxon>
        <taxon>Dikarya</taxon>
        <taxon>Ascomycota</taxon>
        <taxon>Saccharomycotina</taxon>
        <taxon>Pichiomycetes</taxon>
        <taxon>Metschnikowiaceae</taxon>
        <taxon>Clavispora</taxon>
    </lineage>
</organism>
<accession>A0ACD0WLF9</accession>
<gene>
    <name evidence="1" type="ORF">EJF14_40020</name>
</gene>
<keyword evidence="2" id="KW-1185">Reference proteome</keyword>
<proteinExistence type="predicted"/>
<sequence>MWIGMRDDQESSDFADPNQESKIIKLGDTKNLSAGESRNISNHHETASSVLWPELFLHSDFYPICTRSISRYLQEDFPVETEMLNTNLSSHKTCSDLISLYIIETNYVCLAYPECIRQMQASALLIDQLENSFENRDFCLDGLKGCLKLGEEIAEKNLLVRDMLLFGKMIIDVLTKFSENDKNLVNPLEAFTNRHDVFSNVFAFQIIEDTIDFHTEVMEFYAEILGALGCPLD</sequence>
<name>A0ACD0WLF9_CLALS</name>
<dbReference type="Proteomes" id="UP000326582">
    <property type="component" value="Chromosome 4"/>
</dbReference>